<evidence type="ECO:0000259" key="2">
    <source>
        <dbReference type="Pfam" id="PF02517"/>
    </source>
</evidence>
<feature type="transmembrane region" description="Helical" evidence="1">
    <location>
        <begin position="6"/>
        <end position="23"/>
    </location>
</feature>
<keyword evidence="3" id="KW-0378">Hydrolase</keyword>
<reference evidence="3 4" key="1">
    <citation type="submission" date="2020-06" db="EMBL/GenBank/DDBJ databases">
        <title>Actinokineospora xiongansis sp. nov., isolated from soil of Baiyangdian.</title>
        <authorList>
            <person name="Zhang X."/>
        </authorList>
    </citation>
    <scope>NUCLEOTIDE SEQUENCE [LARGE SCALE GENOMIC DNA]</scope>
    <source>
        <strain evidence="3 4">HBU206404</strain>
    </source>
</reference>
<organism evidence="3 4">
    <name type="scientific">Actinokineospora xionganensis</name>
    <dbReference type="NCBI Taxonomy" id="2684470"/>
    <lineage>
        <taxon>Bacteria</taxon>
        <taxon>Bacillati</taxon>
        <taxon>Actinomycetota</taxon>
        <taxon>Actinomycetes</taxon>
        <taxon>Pseudonocardiales</taxon>
        <taxon>Pseudonocardiaceae</taxon>
        <taxon>Actinokineospora</taxon>
    </lineage>
</organism>
<sequence>MPGGLGPFIGPAVAVVLVVLARLHGLSWHDLGFARKTWRKGALYGGVAIALVALVYIVGALLPMTRSAFADIRYDMAMSQALLLALVLIPVHTILIEEVAFRGVLPAMLRGRLGTAWAIGLSSALFGLWHVIPSLRLNTQNAALGSAVGTDLRAQILVVAGTVLFTGLAGVLLSELRRRSGSVLASAGLHWATNGLGVLVSALLWASAT</sequence>
<dbReference type="RefSeq" id="WP_187218302.1">
    <property type="nucleotide sequence ID" value="NZ_JABVED010000001.1"/>
</dbReference>
<keyword evidence="1" id="KW-0812">Transmembrane</keyword>
<dbReference type="Proteomes" id="UP000734823">
    <property type="component" value="Unassembled WGS sequence"/>
</dbReference>
<dbReference type="EMBL" id="JABVED010000001">
    <property type="protein sequence ID" value="MBC6445888.1"/>
    <property type="molecule type" value="Genomic_DNA"/>
</dbReference>
<name>A0ABR7KZN3_9PSEU</name>
<dbReference type="Pfam" id="PF02517">
    <property type="entry name" value="Rce1-like"/>
    <property type="match status" value="1"/>
</dbReference>
<dbReference type="GO" id="GO:0008237">
    <property type="term" value="F:metallopeptidase activity"/>
    <property type="evidence" value="ECO:0007669"/>
    <property type="project" value="UniProtKB-KW"/>
</dbReference>
<protein>
    <submittedName>
        <fullName evidence="3">CPBP family intramembrane metalloprotease</fullName>
    </submittedName>
</protein>
<dbReference type="InterPro" id="IPR015837">
    <property type="entry name" value="UCP026622_CAAX_protease"/>
</dbReference>
<gene>
    <name evidence="3" type="ORF">GPZ80_01720</name>
</gene>
<evidence type="ECO:0000256" key="1">
    <source>
        <dbReference type="SAM" id="Phobius"/>
    </source>
</evidence>
<feature type="transmembrane region" description="Helical" evidence="1">
    <location>
        <begin position="185"/>
        <end position="206"/>
    </location>
</feature>
<feature type="transmembrane region" description="Helical" evidence="1">
    <location>
        <begin position="43"/>
        <end position="62"/>
    </location>
</feature>
<feature type="transmembrane region" description="Helical" evidence="1">
    <location>
        <begin position="113"/>
        <end position="132"/>
    </location>
</feature>
<keyword evidence="3" id="KW-0645">Protease</keyword>
<accession>A0ABR7KZN3</accession>
<proteinExistence type="predicted"/>
<evidence type="ECO:0000313" key="3">
    <source>
        <dbReference type="EMBL" id="MBC6445888.1"/>
    </source>
</evidence>
<feature type="transmembrane region" description="Helical" evidence="1">
    <location>
        <begin position="82"/>
        <end position="101"/>
    </location>
</feature>
<feature type="domain" description="CAAX prenyl protease 2/Lysostaphin resistance protein A-like" evidence="2">
    <location>
        <begin position="81"/>
        <end position="195"/>
    </location>
</feature>
<keyword evidence="3" id="KW-0482">Metalloprotease</keyword>
<keyword evidence="4" id="KW-1185">Reference proteome</keyword>
<dbReference type="InterPro" id="IPR003675">
    <property type="entry name" value="Rce1/LyrA-like_dom"/>
</dbReference>
<keyword evidence="1" id="KW-1133">Transmembrane helix</keyword>
<feature type="transmembrane region" description="Helical" evidence="1">
    <location>
        <begin position="152"/>
        <end position="173"/>
    </location>
</feature>
<keyword evidence="1" id="KW-0472">Membrane</keyword>
<evidence type="ECO:0000313" key="4">
    <source>
        <dbReference type="Proteomes" id="UP000734823"/>
    </source>
</evidence>
<dbReference type="PIRSF" id="PIRSF026622">
    <property type="entry name" value="Proteas_026622"/>
    <property type="match status" value="1"/>
</dbReference>
<comment type="caution">
    <text evidence="3">The sequence shown here is derived from an EMBL/GenBank/DDBJ whole genome shotgun (WGS) entry which is preliminary data.</text>
</comment>